<dbReference type="GO" id="GO:0031992">
    <property type="term" value="F:energy transducer activity"/>
    <property type="evidence" value="ECO:0007669"/>
    <property type="project" value="TreeGrafter"/>
</dbReference>
<sequence>MRNASAARVESGSGEGEEGGWRERAGVKFVRKLARQYAVPVVLAAGLHAAVLFMPGEGWRFGSGGAEDAEAMQLSTVGLSGDAWLDAASGGAQGGERGESSDGEAGAPPDADALAAAADEALAEVRTAMTSVDASAFILVPVNGGAGVTGAGFGVSAGDLGTPAWRGGSAGYGGSGAFTGNPGALRGGSRLGGAASAAFMPDPLYPELARRERREGVVELAVGVGAHGRADWVSVAHSSGHADLDEAARNVVSRQWRFHRGGQAARECVVRIIFSLDRG</sequence>
<keyword evidence="8" id="KW-1133">Transmembrane helix</keyword>
<dbReference type="AlphaFoldDB" id="A0A178ILJ4"/>
<keyword evidence="13" id="KW-1185">Reference proteome</keyword>
<dbReference type="Proteomes" id="UP000078486">
    <property type="component" value="Unassembled WGS sequence"/>
</dbReference>
<evidence type="ECO:0000256" key="2">
    <source>
        <dbReference type="ARBA" id="ARBA00006555"/>
    </source>
</evidence>
<evidence type="ECO:0000256" key="4">
    <source>
        <dbReference type="ARBA" id="ARBA00022475"/>
    </source>
</evidence>
<feature type="region of interest" description="Disordered" evidence="10">
    <location>
        <begin position="1"/>
        <end position="20"/>
    </location>
</feature>
<reference evidence="12 13" key="1">
    <citation type="submission" date="2016-01" db="EMBL/GenBank/DDBJ databases">
        <title>High potential of lignocellulose degradation of a new Verrucomicrobia species.</title>
        <authorList>
            <person name="Wang Y."/>
            <person name="Shi Y."/>
            <person name="Qiu Z."/>
            <person name="Liu S."/>
            <person name="Yang H."/>
        </authorList>
    </citation>
    <scope>NUCLEOTIDE SEQUENCE [LARGE SCALE GENOMIC DNA]</scope>
    <source>
        <strain evidence="12 13">TSB47</strain>
    </source>
</reference>
<name>A0A178ILJ4_9BACT</name>
<dbReference type="PROSITE" id="PS52015">
    <property type="entry name" value="TONB_CTD"/>
    <property type="match status" value="1"/>
</dbReference>
<feature type="domain" description="TonB C-terminal" evidence="11">
    <location>
        <begin position="190"/>
        <end position="279"/>
    </location>
</feature>
<dbReference type="InterPro" id="IPR051045">
    <property type="entry name" value="TonB-dependent_transducer"/>
</dbReference>
<dbReference type="PANTHER" id="PTHR33446:SF2">
    <property type="entry name" value="PROTEIN TONB"/>
    <property type="match status" value="1"/>
</dbReference>
<dbReference type="RefSeq" id="WP_068769398.1">
    <property type="nucleotide sequence ID" value="NZ_CP109796.1"/>
</dbReference>
<dbReference type="NCBIfam" id="TIGR01352">
    <property type="entry name" value="tonB_Cterm"/>
    <property type="match status" value="1"/>
</dbReference>
<keyword evidence="3" id="KW-0813">Transport</keyword>
<feature type="region of interest" description="Disordered" evidence="10">
    <location>
        <begin position="88"/>
        <end position="110"/>
    </location>
</feature>
<evidence type="ECO:0000256" key="10">
    <source>
        <dbReference type="SAM" id="MobiDB-lite"/>
    </source>
</evidence>
<keyword evidence="5" id="KW-0997">Cell inner membrane</keyword>
<keyword evidence="4" id="KW-1003">Cell membrane</keyword>
<evidence type="ECO:0000313" key="13">
    <source>
        <dbReference type="Proteomes" id="UP000078486"/>
    </source>
</evidence>
<dbReference type="EMBL" id="LRRQ01000050">
    <property type="protein sequence ID" value="OAM90710.1"/>
    <property type="molecule type" value="Genomic_DNA"/>
</dbReference>
<gene>
    <name evidence="12" type="ORF">AW736_06605</name>
</gene>
<dbReference type="Pfam" id="PF03544">
    <property type="entry name" value="TonB_C"/>
    <property type="match status" value="1"/>
</dbReference>
<keyword evidence="9" id="KW-0472">Membrane</keyword>
<keyword evidence="6" id="KW-0812">Transmembrane</keyword>
<dbReference type="GO" id="GO:0098797">
    <property type="term" value="C:plasma membrane protein complex"/>
    <property type="evidence" value="ECO:0007669"/>
    <property type="project" value="TreeGrafter"/>
</dbReference>
<dbReference type="Gene3D" id="3.30.2420.10">
    <property type="entry name" value="TonB"/>
    <property type="match status" value="1"/>
</dbReference>
<keyword evidence="7" id="KW-0653">Protein transport</keyword>
<protein>
    <recommendedName>
        <fullName evidence="11">TonB C-terminal domain-containing protein</fullName>
    </recommendedName>
</protein>
<accession>A0A178ILJ4</accession>
<evidence type="ECO:0000256" key="8">
    <source>
        <dbReference type="ARBA" id="ARBA00022989"/>
    </source>
</evidence>
<dbReference type="SUPFAM" id="SSF74653">
    <property type="entry name" value="TolA/TonB C-terminal domain"/>
    <property type="match status" value="1"/>
</dbReference>
<dbReference type="OrthoDB" id="192928at2"/>
<feature type="compositionally biased region" description="Low complexity" evidence="10">
    <location>
        <begin position="1"/>
        <end position="12"/>
    </location>
</feature>
<evidence type="ECO:0000256" key="9">
    <source>
        <dbReference type="ARBA" id="ARBA00023136"/>
    </source>
</evidence>
<evidence type="ECO:0000256" key="5">
    <source>
        <dbReference type="ARBA" id="ARBA00022519"/>
    </source>
</evidence>
<dbReference type="GO" id="GO:0015031">
    <property type="term" value="P:protein transport"/>
    <property type="evidence" value="ECO:0007669"/>
    <property type="project" value="UniProtKB-KW"/>
</dbReference>
<comment type="caution">
    <text evidence="12">The sequence shown here is derived from an EMBL/GenBank/DDBJ whole genome shotgun (WGS) entry which is preliminary data.</text>
</comment>
<dbReference type="InterPro" id="IPR037682">
    <property type="entry name" value="TonB_C"/>
</dbReference>
<dbReference type="PANTHER" id="PTHR33446">
    <property type="entry name" value="PROTEIN TONB-RELATED"/>
    <property type="match status" value="1"/>
</dbReference>
<evidence type="ECO:0000313" key="12">
    <source>
        <dbReference type="EMBL" id="OAM90710.1"/>
    </source>
</evidence>
<evidence type="ECO:0000256" key="6">
    <source>
        <dbReference type="ARBA" id="ARBA00022692"/>
    </source>
</evidence>
<organism evidence="12 13">
    <name type="scientific">Termitidicoccus mucosus</name>
    <dbReference type="NCBI Taxonomy" id="1184151"/>
    <lineage>
        <taxon>Bacteria</taxon>
        <taxon>Pseudomonadati</taxon>
        <taxon>Verrucomicrobiota</taxon>
        <taxon>Opitutia</taxon>
        <taxon>Opitutales</taxon>
        <taxon>Opitutaceae</taxon>
        <taxon>Termitidicoccus</taxon>
    </lineage>
</organism>
<comment type="similarity">
    <text evidence="2">Belongs to the TonB family.</text>
</comment>
<evidence type="ECO:0000256" key="7">
    <source>
        <dbReference type="ARBA" id="ARBA00022927"/>
    </source>
</evidence>
<evidence type="ECO:0000256" key="3">
    <source>
        <dbReference type="ARBA" id="ARBA00022448"/>
    </source>
</evidence>
<dbReference type="STRING" id="1184151.AW736_06605"/>
<evidence type="ECO:0000256" key="1">
    <source>
        <dbReference type="ARBA" id="ARBA00004383"/>
    </source>
</evidence>
<evidence type="ECO:0000259" key="11">
    <source>
        <dbReference type="PROSITE" id="PS52015"/>
    </source>
</evidence>
<dbReference type="InterPro" id="IPR006260">
    <property type="entry name" value="TonB/TolA_C"/>
</dbReference>
<comment type="subcellular location">
    <subcellularLocation>
        <location evidence="1">Cell inner membrane</location>
        <topology evidence="1">Single-pass membrane protein</topology>
        <orientation evidence="1">Periplasmic side</orientation>
    </subcellularLocation>
</comment>
<proteinExistence type="inferred from homology"/>
<dbReference type="GO" id="GO:0055085">
    <property type="term" value="P:transmembrane transport"/>
    <property type="evidence" value="ECO:0007669"/>
    <property type="project" value="InterPro"/>
</dbReference>